<accession>A0A841LAW9</accession>
<dbReference type="Gene3D" id="3.40.50.1820">
    <property type="entry name" value="alpha/beta hydrolase"/>
    <property type="match status" value="1"/>
</dbReference>
<keyword evidence="1" id="KW-0732">Signal</keyword>
<proteinExistence type="predicted"/>
<dbReference type="SUPFAM" id="SSF53474">
    <property type="entry name" value="alpha/beta-Hydrolases"/>
    <property type="match status" value="1"/>
</dbReference>
<feature type="signal peptide" evidence="1">
    <location>
        <begin position="1"/>
        <end position="17"/>
    </location>
</feature>
<keyword evidence="3" id="KW-1185">Reference proteome</keyword>
<feature type="chain" id="PRO_5032654017" evidence="1">
    <location>
        <begin position="18"/>
        <end position="497"/>
    </location>
</feature>
<comment type="caution">
    <text evidence="2">The sequence shown here is derived from an EMBL/GenBank/DDBJ whole genome shotgun (WGS) entry which is preliminary data.</text>
</comment>
<evidence type="ECO:0000313" key="2">
    <source>
        <dbReference type="EMBL" id="MBB6226965.1"/>
    </source>
</evidence>
<keyword evidence="2" id="KW-0645">Protease</keyword>
<gene>
    <name evidence="2" type="ORF">FHS79_001127</name>
</gene>
<keyword evidence="2" id="KW-0378">Hydrolase</keyword>
<dbReference type="Pfam" id="PF00450">
    <property type="entry name" value="Peptidase_S10"/>
    <property type="match status" value="1"/>
</dbReference>
<evidence type="ECO:0000313" key="3">
    <source>
        <dbReference type="Proteomes" id="UP000538147"/>
    </source>
</evidence>
<dbReference type="EMBL" id="JACIIV010000007">
    <property type="protein sequence ID" value="MBB6226965.1"/>
    <property type="molecule type" value="Genomic_DNA"/>
</dbReference>
<sequence>MKKLLIALALLAAPVVAQEAKPEAKPDSSSGAPIAAPFRSVTKHSGTFGGQTIRYTAIAGEIHLKDADDKPTAAIFTTSYLKDNPEANRPVTFLWNGGPGSGSLWLHMGAFGPKCVDIPNARDDGAPPYPINPNPDSLLDATDIVFIDPVGTGWSKALGKTEAKSFWGVKQDAKAVAEVIRLWLNENGRWNAPKFIGGESYGTSRSAAVIEALNSGYNDVAVNGIILISTILDFGLEAQVEGNEMQFVVTLPSMAAAGWYHDTVANKPATVEAHVEAARQFATGPYLAALVKGAKLEQAERAAVRARFAALTGLSEGFLDRANLRVSPDRFYKELLRDRGVSIGRLDARYTGKDYDNAGEGPDNDPSFYGIDASYPAAMNAYARGELGVTLDRSYISIGGTPGWDWRIGAGRDAYLNLTPWIGKAMRENTAMGVFIGQGWYDFATPFFAAEYSLQRPGIPQDRLDFQYYQSGHMMYVQASDRTKLSTDIRRFIARYK</sequence>
<evidence type="ECO:0000256" key="1">
    <source>
        <dbReference type="SAM" id="SignalP"/>
    </source>
</evidence>
<protein>
    <submittedName>
        <fullName evidence="2">Carboxypeptidase C (Cathepsin A)</fullName>
    </submittedName>
</protein>
<dbReference type="InterPro" id="IPR001563">
    <property type="entry name" value="Peptidase_S10"/>
</dbReference>
<dbReference type="Proteomes" id="UP000538147">
    <property type="component" value="Unassembled WGS sequence"/>
</dbReference>
<organism evidence="2 3">
    <name type="scientific">Polymorphobacter multimanifer</name>
    <dbReference type="NCBI Taxonomy" id="1070431"/>
    <lineage>
        <taxon>Bacteria</taxon>
        <taxon>Pseudomonadati</taxon>
        <taxon>Pseudomonadota</taxon>
        <taxon>Alphaproteobacteria</taxon>
        <taxon>Sphingomonadales</taxon>
        <taxon>Sphingosinicellaceae</taxon>
        <taxon>Polymorphobacter</taxon>
    </lineage>
</organism>
<dbReference type="AlphaFoldDB" id="A0A841LAW9"/>
<dbReference type="GO" id="GO:0004185">
    <property type="term" value="F:serine-type carboxypeptidase activity"/>
    <property type="evidence" value="ECO:0007669"/>
    <property type="project" value="InterPro"/>
</dbReference>
<dbReference type="GO" id="GO:0006508">
    <property type="term" value="P:proteolysis"/>
    <property type="evidence" value="ECO:0007669"/>
    <property type="project" value="InterPro"/>
</dbReference>
<dbReference type="RefSeq" id="WP_184196662.1">
    <property type="nucleotide sequence ID" value="NZ_JACIIV010000007.1"/>
</dbReference>
<reference evidence="2 3" key="1">
    <citation type="submission" date="2020-08" db="EMBL/GenBank/DDBJ databases">
        <title>Genomic Encyclopedia of Type Strains, Phase IV (KMG-IV): sequencing the most valuable type-strain genomes for metagenomic binning, comparative biology and taxonomic classification.</title>
        <authorList>
            <person name="Goeker M."/>
        </authorList>
    </citation>
    <scope>NUCLEOTIDE SEQUENCE [LARGE SCALE GENOMIC DNA]</scope>
    <source>
        <strain evidence="2 3">DSM 102189</strain>
    </source>
</reference>
<keyword evidence="2" id="KW-0121">Carboxypeptidase</keyword>
<dbReference type="InterPro" id="IPR029058">
    <property type="entry name" value="AB_hydrolase_fold"/>
</dbReference>
<name>A0A841LAW9_9SPHN</name>